<sequence length="78" mass="8623">MDARNYARLTEISGKKVVVEIIGPVYTDGGDYIPIEKRYHPDFVKLLIDVTDVAPMPGEWWTYDGSAFAPPAPPSVAN</sequence>
<accession>Q46YK8</accession>
<dbReference type="EMBL" id="CP000090">
    <property type="protein sequence ID" value="AAZ61775.1"/>
    <property type="molecule type" value="Genomic_DNA"/>
</dbReference>
<dbReference type="AlphaFoldDB" id="Q46YK8"/>
<reference evidence="1" key="1">
    <citation type="submission" date="2005-08" db="EMBL/GenBank/DDBJ databases">
        <title>Complete sequence of Chromosome1 of Ralstonia eutropha JMP134.</title>
        <authorList>
            <person name="Copeland A."/>
            <person name="Lucas S."/>
            <person name="Lapidus A."/>
            <person name="Barry K."/>
            <person name="Detter J.C."/>
            <person name="Glavina T."/>
            <person name="Hammon N."/>
            <person name="Israni S."/>
            <person name="Pitluck S."/>
            <person name="Goltsman E."/>
            <person name="Martinez M."/>
            <person name="Schmutz J."/>
            <person name="Larimer F."/>
            <person name="Land M."/>
            <person name="Lykidis A."/>
            <person name="Richardson P."/>
        </authorList>
    </citation>
    <scope>NUCLEOTIDE SEQUENCE</scope>
    <source>
        <strain evidence="1">JMP134</strain>
    </source>
</reference>
<organism evidence="1">
    <name type="scientific">Cupriavidus pinatubonensis (strain JMP 134 / LMG 1197)</name>
    <name type="common">Cupriavidus necator (strain JMP 134)</name>
    <dbReference type="NCBI Taxonomy" id="264198"/>
    <lineage>
        <taxon>Bacteria</taxon>
        <taxon>Pseudomonadati</taxon>
        <taxon>Pseudomonadota</taxon>
        <taxon>Betaproteobacteria</taxon>
        <taxon>Burkholderiales</taxon>
        <taxon>Burkholderiaceae</taxon>
        <taxon>Cupriavidus</taxon>
    </lineage>
</organism>
<evidence type="ECO:0000313" key="1">
    <source>
        <dbReference type="EMBL" id="AAZ61775.1"/>
    </source>
</evidence>
<dbReference type="STRING" id="264198.Reut_A2413"/>
<gene>
    <name evidence="1" type="ordered locus">Reut_A2413</name>
</gene>
<proteinExistence type="predicted"/>
<dbReference type="KEGG" id="reu:Reut_A2413"/>
<dbReference type="OrthoDB" id="9156914at2"/>
<protein>
    <submittedName>
        <fullName evidence="1">Uncharacterized protein</fullName>
    </submittedName>
</protein>
<name>Q46YK8_CUPPJ</name>
<dbReference type="HOGENOM" id="CLU_2616063_0_0_4"/>